<reference evidence="2" key="2">
    <citation type="journal article" date="2021" name="Genome Biol. Evol.">
        <title>Developing a high-quality reference genome for a parasitic bivalve with doubly uniparental inheritance (Bivalvia: Unionida).</title>
        <authorList>
            <person name="Smith C.H."/>
        </authorList>
    </citation>
    <scope>NUCLEOTIDE SEQUENCE</scope>
    <source>
        <strain evidence="2">CHS0354</strain>
        <tissue evidence="2">Mantle</tissue>
    </source>
</reference>
<feature type="signal peptide" evidence="1">
    <location>
        <begin position="1"/>
        <end position="20"/>
    </location>
</feature>
<keyword evidence="1" id="KW-0732">Signal</keyword>
<comment type="caution">
    <text evidence="2">The sequence shown here is derived from an EMBL/GenBank/DDBJ whole genome shotgun (WGS) entry which is preliminary data.</text>
</comment>
<proteinExistence type="predicted"/>
<dbReference type="EMBL" id="JAEAOA010000873">
    <property type="protein sequence ID" value="KAK3594758.1"/>
    <property type="molecule type" value="Genomic_DNA"/>
</dbReference>
<organism evidence="2 3">
    <name type="scientific">Potamilus streckersoni</name>
    <dbReference type="NCBI Taxonomy" id="2493646"/>
    <lineage>
        <taxon>Eukaryota</taxon>
        <taxon>Metazoa</taxon>
        <taxon>Spiralia</taxon>
        <taxon>Lophotrochozoa</taxon>
        <taxon>Mollusca</taxon>
        <taxon>Bivalvia</taxon>
        <taxon>Autobranchia</taxon>
        <taxon>Heteroconchia</taxon>
        <taxon>Palaeoheterodonta</taxon>
        <taxon>Unionida</taxon>
        <taxon>Unionoidea</taxon>
        <taxon>Unionidae</taxon>
        <taxon>Ambleminae</taxon>
        <taxon>Lampsilini</taxon>
        <taxon>Potamilus</taxon>
    </lineage>
</organism>
<evidence type="ECO:0000256" key="1">
    <source>
        <dbReference type="SAM" id="SignalP"/>
    </source>
</evidence>
<dbReference type="Proteomes" id="UP001195483">
    <property type="component" value="Unassembled WGS sequence"/>
</dbReference>
<dbReference type="AlphaFoldDB" id="A0AAE0SNM4"/>
<reference evidence="2" key="3">
    <citation type="submission" date="2023-05" db="EMBL/GenBank/DDBJ databases">
        <authorList>
            <person name="Smith C.H."/>
        </authorList>
    </citation>
    <scope>NUCLEOTIDE SEQUENCE</scope>
    <source>
        <strain evidence="2">CHS0354</strain>
        <tissue evidence="2">Mantle</tissue>
    </source>
</reference>
<reference evidence="2" key="1">
    <citation type="journal article" date="2021" name="Genome Biol. Evol.">
        <title>A High-Quality Reference Genome for a Parasitic Bivalve with Doubly Uniparental Inheritance (Bivalvia: Unionida).</title>
        <authorList>
            <person name="Smith C.H."/>
        </authorList>
    </citation>
    <scope>NUCLEOTIDE SEQUENCE</scope>
    <source>
        <strain evidence="2">CHS0354</strain>
    </source>
</reference>
<evidence type="ECO:0000313" key="3">
    <source>
        <dbReference type="Proteomes" id="UP001195483"/>
    </source>
</evidence>
<keyword evidence="3" id="KW-1185">Reference proteome</keyword>
<evidence type="ECO:0000313" key="2">
    <source>
        <dbReference type="EMBL" id="KAK3594758.1"/>
    </source>
</evidence>
<protein>
    <submittedName>
        <fullName evidence="2">Uncharacterized protein</fullName>
    </submittedName>
</protein>
<gene>
    <name evidence="2" type="ORF">CHS0354_014188</name>
</gene>
<accession>A0AAE0SNM4</accession>
<sequence>MRLYAISWLVVLFSFGTCLCFDEYLNDFRQLCGVLVFPALYNGSNPENFKAMWDKYMNIAGGKIFQFLDKDEALKAAEDRCDKIGIDRDIICTFKDYDTIGKLVEHDIRSLHETLDSTLEYAWYYYLNYMAGWFQHPRIVRLGCELMLKHLWVFMAKLSRLESLKVLFDMKSVYDKTNSKGLRQEINRFCIVKPTDKLCLMKIWTNTADKVDKLLAYIGREEWDNISSEIYKTAIKLHFYSVKSIFQKMNPFSSAQAFLSTEDSEVEMWIKEITFHIFASIQNDQIESLDRILHLLPNSFDLPCDLSADYPSFKRTICVFNAMLYTLHSYEKDVKRNIKHINANIDYEKYLREKRLEQILIFGETTSHTLTEVAKHLKLELKKNFGEVKTYFQTLAAFDFQKLQADISYIENTLNHYKETSTEAGKKLDDLMDKILKAALVATLGDTAETLLKFSFNIAEACNPMIALIGGGIATSLLETSQQLARSLVAFTEAVVLHDSFYKLVSKAKEFVSKFSKNEKYLTTVVSLVDSLKTFTSSSSSSFSSSEFEAQMNKFQEDYKTYDPAVSKDGLREMTVHWENFVDGACGVLDSTYGNVASVIKIGLIINGYCTNAKLQVQKMVVAYEEIYDFQSALMDALVEAMRAWTSFHAANVINSDFNAATLKSADDPEIFKKLELLSIFSVIFYKISVRTATDAYCDILEYLEGHRPRECVGAGTLITSLLSRTPLKCHRLEDFYVVPTKPTKPGDKAYISLDDLYAGNPVVFKIPDSQWLIDHGWILPKQRHDTIFVQRFEIFLPVISNNKKLVQVKAQATVGNQLTAPDGTEYVIYPPPTLRYTYREGRTGRDCAIAENSNPYNDNCRSMPKICPITKGILNNTLA</sequence>
<name>A0AAE0SNM4_9BIVA</name>
<feature type="chain" id="PRO_5042130259" evidence="1">
    <location>
        <begin position="21"/>
        <end position="880"/>
    </location>
</feature>